<protein>
    <recommendedName>
        <fullName evidence="5">3-oxoacid CoA-transferase</fullName>
        <ecNumber evidence="5">2.8.3.5</ecNumber>
    </recommendedName>
</protein>
<proteinExistence type="inferred from homology"/>
<dbReference type="NCBIfam" id="TIGR02428">
    <property type="entry name" value="pcaJ_scoB_fam"/>
    <property type="match status" value="1"/>
</dbReference>
<comment type="similarity">
    <text evidence="3">Belongs to the 3-oxoacid CoA-transferase subunit B family.</text>
</comment>
<dbReference type="PROSITE" id="PS01274">
    <property type="entry name" value="COA_TRANSF_2"/>
    <property type="match status" value="1"/>
</dbReference>
<evidence type="ECO:0000313" key="10">
    <source>
        <dbReference type="Proteomes" id="UP001236569"/>
    </source>
</evidence>
<dbReference type="SMART" id="SM00882">
    <property type="entry name" value="CoA_trans"/>
    <property type="match status" value="2"/>
</dbReference>
<evidence type="ECO:0000256" key="2">
    <source>
        <dbReference type="ARBA" id="ARBA00005612"/>
    </source>
</evidence>
<evidence type="ECO:0000256" key="7">
    <source>
        <dbReference type="ARBA" id="ARBA00022946"/>
    </source>
</evidence>
<evidence type="ECO:0000256" key="3">
    <source>
        <dbReference type="ARBA" id="ARBA00007047"/>
    </source>
</evidence>
<dbReference type="SUPFAM" id="SSF100950">
    <property type="entry name" value="NagB/RpiA/CoA transferase-like"/>
    <property type="match status" value="2"/>
</dbReference>
<evidence type="ECO:0000256" key="6">
    <source>
        <dbReference type="ARBA" id="ARBA00022679"/>
    </source>
</evidence>
<dbReference type="InterPro" id="IPR037171">
    <property type="entry name" value="NagB/RpiA_transferase-like"/>
</dbReference>
<keyword evidence="7" id="KW-0809">Transit peptide</keyword>
<dbReference type="EMBL" id="JASHID010000020">
    <property type="protein sequence ID" value="MDI9866817.1"/>
    <property type="molecule type" value="Genomic_DNA"/>
</dbReference>
<comment type="similarity">
    <text evidence="2">Belongs to the 3-oxoacid CoA-transferase subunit A family.</text>
</comment>
<sequence length="465" mass="49830">MNKVVSNAQEAIRDIKDGAILMLGGFGLCGIPENSIQALVEKKVSQLTCISNNAGVDGFGIGLMLAQKQVKKMISSYVGENKEFERQLLSGELSVELLPQGTLAERIRAGGAGIPAFFTPAGVGTEVAEGKEIRVFEGKKYLMESWLKADFSIIKAWKGDASGNLIFRGTARNFNEMMASASKICIAEVEELVPIGSLDPNQIHVSGVYVHRIFEGKDYQKRIEQRTIKASNHTTERPENIIQGQGLSKNQIAQRIAQELKNGYYVNLGIGIPTLVANYIPEGIAVTLQSENGLLGIGPFPDETSVDADLINAGKQTITMQAGASLFSSAESFAMIRGGHIDLTILGAMEVSENGDIANWKIPGKMVKGMGGAMDLVASAQNIIVAMQHVSKDGKSKLLSSCSLPLTGKSCVKKIVTELAVLSIHPNGGFVLLEHAPGISVQQIIEATEGKLIVPENVPEMSFYS</sequence>
<evidence type="ECO:0000256" key="5">
    <source>
        <dbReference type="ARBA" id="ARBA00012490"/>
    </source>
</evidence>
<evidence type="ECO:0000313" key="9">
    <source>
        <dbReference type="EMBL" id="MDI9866817.1"/>
    </source>
</evidence>
<evidence type="ECO:0000256" key="1">
    <source>
        <dbReference type="ARBA" id="ARBA00004753"/>
    </source>
</evidence>
<evidence type="ECO:0000256" key="4">
    <source>
        <dbReference type="ARBA" id="ARBA00007154"/>
    </source>
</evidence>
<organism evidence="9 10">
    <name type="scientific">Flectobacillus longus</name>
    <dbReference type="NCBI Taxonomy" id="2984207"/>
    <lineage>
        <taxon>Bacteria</taxon>
        <taxon>Pseudomonadati</taxon>
        <taxon>Bacteroidota</taxon>
        <taxon>Cytophagia</taxon>
        <taxon>Cytophagales</taxon>
        <taxon>Flectobacillaceae</taxon>
        <taxon>Flectobacillus</taxon>
    </lineage>
</organism>
<dbReference type="Gene3D" id="3.40.1080.10">
    <property type="entry name" value="Glutaconate Coenzyme A-transferase"/>
    <property type="match status" value="2"/>
</dbReference>
<dbReference type="InterPro" id="IPR012792">
    <property type="entry name" value="3-oxoacid_CoA-transf_A"/>
</dbReference>
<dbReference type="PROSITE" id="PS01273">
    <property type="entry name" value="COA_TRANSF_1"/>
    <property type="match status" value="1"/>
</dbReference>
<dbReference type="Proteomes" id="UP001236569">
    <property type="component" value="Unassembled WGS sequence"/>
</dbReference>
<dbReference type="InterPro" id="IPR014388">
    <property type="entry name" value="3-oxoacid_CoA-transferase"/>
</dbReference>
<dbReference type="PANTHER" id="PTHR13707:SF60">
    <property type="entry name" value="ACETATE COA-TRANSFERASE SUBUNIT ALPHA"/>
    <property type="match status" value="1"/>
</dbReference>
<keyword evidence="6 8" id="KW-0808">Transferase</keyword>
<dbReference type="EC" id="2.8.3.5" evidence="5"/>
<reference evidence="9 10" key="1">
    <citation type="submission" date="2023-05" db="EMBL/GenBank/DDBJ databases">
        <title>Novel species of genus Flectobacillus isolated from stream in China.</title>
        <authorList>
            <person name="Lu H."/>
        </authorList>
    </citation>
    <scope>NUCLEOTIDE SEQUENCE [LARGE SCALE GENOMIC DNA]</scope>
    <source>
        <strain evidence="9 10">DC10W</strain>
    </source>
</reference>
<name>A0ABT6YTP2_9BACT</name>
<evidence type="ECO:0000256" key="8">
    <source>
        <dbReference type="PIRNR" id="PIRNR000858"/>
    </source>
</evidence>
<dbReference type="PANTHER" id="PTHR13707">
    <property type="entry name" value="KETOACID-COENZYME A TRANSFERASE"/>
    <property type="match status" value="1"/>
</dbReference>
<comment type="caution">
    <text evidence="9">The sequence shown here is derived from an EMBL/GenBank/DDBJ whole genome shotgun (WGS) entry which is preliminary data.</text>
</comment>
<dbReference type="InterPro" id="IPR004164">
    <property type="entry name" value="CoA_transf_AS"/>
</dbReference>
<gene>
    <name evidence="9" type="ORF">QM480_20935</name>
</gene>
<accession>A0ABT6YTP2</accession>
<comment type="similarity">
    <text evidence="4 8">Belongs to the 3-oxoacid CoA-transferase family.</text>
</comment>
<keyword evidence="10" id="KW-1185">Reference proteome</keyword>
<dbReference type="NCBIfam" id="TIGR02429">
    <property type="entry name" value="pcaI_scoA_fam"/>
    <property type="match status" value="1"/>
</dbReference>
<comment type="pathway">
    <text evidence="1">Ketone metabolism; succinyl-CoA degradation; acetoacetyl-CoA from succinyl-CoA: step 1/1.</text>
</comment>
<dbReference type="InterPro" id="IPR004165">
    <property type="entry name" value="CoA_trans_fam_I"/>
</dbReference>
<dbReference type="PIRSF" id="PIRSF000858">
    <property type="entry name" value="SCOT-t"/>
    <property type="match status" value="1"/>
</dbReference>
<dbReference type="InterPro" id="IPR004163">
    <property type="entry name" value="CoA_transf_BS"/>
</dbReference>
<dbReference type="InterPro" id="IPR012791">
    <property type="entry name" value="3-oxoacid_CoA-transf_B"/>
</dbReference>
<dbReference type="Pfam" id="PF01144">
    <property type="entry name" value="CoA_trans"/>
    <property type="match status" value="2"/>
</dbReference>